<evidence type="ECO:0000256" key="8">
    <source>
        <dbReference type="SAM" id="MobiDB-lite"/>
    </source>
</evidence>
<dbReference type="EMBL" id="BRZM01000028">
    <property type="protein sequence ID" value="GLD56905.1"/>
    <property type="molecule type" value="Genomic_DNA"/>
</dbReference>
<feature type="compositionally biased region" description="Basic and acidic residues" evidence="8">
    <location>
        <begin position="373"/>
        <end position="394"/>
    </location>
</feature>
<evidence type="ECO:0000259" key="9">
    <source>
        <dbReference type="PROSITE" id="PS50097"/>
    </source>
</evidence>
<keyword evidence="2" id="KW-0479">Metal-binding</keyword>
<dbReference type="FunFam" id="3.30.160.60:FF:000100">
    <property type="entry name" value="Zinc finger 45-like"/>
    <property type="match status" value="1"/>
</dbReference>
<feature type="domain" description="C2H2-type" evidence="10">
    <location>
        <begin position="664"/>
        <end position="691"/>
    </location>
</feature>
<dbReference type="PROSITE" id="PS50097">
    <property type="entry name" value="BTB"/>
    <property type="match status" value="1"/>
</dbReference>
<dbReference type="PROSITE" id="PS00028">
    <property type="entry name" value="ZINC_FINGER_C2H2_1"/>
    <property type="match status" value="4"/>
</dbReference>
<comment type="caution">
    <text evidence="11">The sequence shown here is derived from an EMBL/GenBank/DDBJ whole genome shotgun (WGS) entry which is preliminary data.</text>
</comment>
<feature type="region of interest" description="Disordered" evidence="8">
    <location>
        <begin position="554"/>
        <end position="575"/>
    </location>
</feature>
<evidence type="ECO:0000313" key="12">
    <source>
        <dbReference type="Proteomes" id="UP001279410"/>
    </source>
</evidence>
<feature type="domain" description="BTB" evidence="9">
    <location>
        <begin position="109"/>
        <end position="176"/>
    </location>
</feature>
<dbReference type="PANTHER" id="PTHR24394:SF42">
    <property type="entry name" value="ZINC FINGER AND BTB DOMAIN CONTAINING 1"/>
    <property type="match status" value="1"/>
</dbReference>
<dbReference type="Gene3D" id="3.30.710.10">
    <property type="entry name" value="Potassium Channel Kv1.1, Chain A"/>
    <property type="match status" value="1"/>
</dbReference>
<dbReference type="InterPro" id="IPR000210">
    <property type="entry name" value="BTB/POZ_dom"/>
</dbReference>
<evidence type="ECO:0000256" key="1">
    <source>
        <dbReference type="ARBA" id="ARBA00004123"/>
    </source>
</evidence>
<feature type="compositionally biased region" description="Polar residues" evidence="8">
    <location>
        <begin position="471"/>
        <end position="487"/>
    </location>
</feature>
<dbReference type="SUPFAM" id="SSF57667">
    <property type="entry name" value="beta-beta-alpha zinc fingers"/>
    <property type="match status" value="2"/>
</dbReference>
<feature type="region of interest" description="Disordered" evidence="8">
    <location>
        <begin position="243"/>
        <end position="267"/>
    </location>
</feature>
<name>A0AAD3MMI4_LATJO</name>
<dbReference type="Gene3D" id="3.30.160.60">
    <property type="entry name" value="Classic Zinc Finger"/>
    <property type="match status" value="3"/>
</dbReference>
<accession>A0AAD3MMI4</accession>
<keyword evidence="12" id="KW-1185">Reference proteome</keyword>
<feature type="compositionally biased region" description="Basic and acidic residues" evidence="8">
    <location>
        <begin position="51"/>
        <end position="60"/>
    </location>
</feature>
<evidence type="ECO:0000256" key="5">
    <source>
        <dbReference type="ARBA" id="ARBA00022833"/>
    </source>
</evidence>
<dbReference type="SUPFAM" id="SSF54695">
    <property type="entry name" value="POZ domain"/>
    <property type="match status" value="1"/>
</dbReference>
<keyword evidence="5" id="KW-0862">Zinc</keyword>
<dbReference type="GO" id="GO:0008270">
    <property type="term" value="F:zinc ion binding"/>
    <property type="evidence" value="ECO:0007669"/>
    <property type="project" value="UniProtKB-KW"/>
</dbReference>
<comment type="subcellular location">
    <subcellularLocation>
        <location evidence="1">Nucleus</location>
    </subcellularLocation>
</comment>
<gene>
    <name evidence="11" type="ORF">AKAME5_000919300</name>
</gene>
<evidence type="ECO:0000256" key="7">
    <source>
        <dbReference type="PROSITE-ProRule" id="PRU00042"/>
    </source>
</evidence>
<feature type="domain" description="C2H2-type" evidence="10">
    <location>
        <begin position="636"/>
        <end position="663"/>
    </location>
</feature>
<dbReference type="AlphaFoldDB" id="A0AAD3MMI4"/>
<dbReference type="SMART" id="SM00355">
    <property type="entry name" value="ZnF_C2H2"/>
    <property type="match status" value="9"/>
</dbReference>
<feature type="region of interest" description="Disordered" evidence="8">
    <location>
        <begin position="293"/>
        <end position="312"/>
    </location>
</feature>
<proteinExistence type="predicted"/>
<dbReference type="InterPro" id="IPR011333">
    <property type="entry name" value="SKP1/BTB/POZ_sf"/>
</dbReference>
<dbReference type="CDD" id="cd18192">
    <property type="entry name" value="BTB_POZ_ZBTB1"/>
    <property type="match status" value="1"/>
</dbReference>
<reference evidence="11" key="1">
    <citation type="submission" date="2022-08" db="EMBL/GenBank/DDBJ databases">
        <title>Genome sequencing of akame (Lates japonicus).</title>
        <authorList>
            <person name="Hashiguchi Y."/>
            <person name="Takahashi H."/>
        </authorList>
    </citation>
    <scope>NUCLEOTIDE SEQUENCE</scope>
    <source>
        <strain evidence="11">Kochi</strain>
    </source>
</reference>
<evidence type="ECO:0000313" key="11">
    <source>
        <dbReference type="EMBL" id="GLD56905.1"/>
    </source>
</evidence>
<dbReference type="Proteomes" id="UP001279410">
    <property type="component" value="Unassembled WGS sequence"/>
</dbReference>
<feature type="compositionally biased region" description="Basic and acidic residues" evidence="8">
    <location>
        <begin position="554"/>
        <end position="570"/>
    </location>
</feature>
<feature type="compositionally biased region" description="Polar residues" evidence="8">
    <location>
        <begin position="65"/>
        <end position="75"/>
    </location>
</feature>
<feature type="compositionally biased region" description="Low complexity" evidence="8">
    <location>
        <begin position="212"/>
        <end position="224"/>
    </location>
</feature>
<evidence type="ECO:0000256" key="6">
    <source>
        <dbReference type="ARBA" id="ARBA00023242"/>
    </source>
</evidence>
<dbReference type="InterPro" id="IPR036236">
    <property type="entry name" value="Znf_C2H2_sf"/>
</dbReference>
<feature type="domain" description="C2H2-type" evidence="10">
    <location>
        <begin position="321"/>
        <end position="348"/>
    </location>
</feature>
<feature type="compositionally biased region" description="Basic and acidic residues" evidence="8">
    <location>
        <begin position="450"/>
        <end position="465"/>
    </location>
</feature>
<dbReference type="Pfam" id="PF00651">
    <property type="entry name" value="BTB"/>
    <property type="match status" value="1"/>
</dbReference>
<evidence type="ECO:0000259" key="10">
    <source>
        <dbReference type="PROSITE" id="PS50157"/>
    </source>
</evidence>
<dbReference type="PROSITE" id="PS50157">
    <property type="entry name" value="ZINC_FINGER_C2H2_2"/>
    <property type="match status" value="4"/>
</dbReference>
<keyword evidence="3" id="KW-0677">Repeat</keyword>
<dbReference type="GO" id="GO:0000981">
    <property type="term" value="F:DNA-binding transcription factor activity, RNA polymerase II-specific"/>
    <property type="evidence" value="ECO:0007669"/>
    <property type="project" value="TreeGrafter"/>
</dbReference>
<evidence type="ECO:0000256" key="2">
    <source>
        <dbReference type="ARBA" id="ARBA00022723"/>
    </source>
</evidence>
<keyword evidence="6" id="KW-0539">Nucleus</keyword>
<feature type="compositionally biased region" description="Basic and acidic residues" evidence="8">
    <location>
        <begin position="29"/>
        <end position="39"/>
    </location>
</feature>
<keyword evidence="4 7" id="KW-0863">Zinc-finger</keyword>
<organism evidence="11 12">
    <name type="scientific">Lates japonicus</name>
    <name type="common">Japanese lates</name>
    <dbReference type="NCBI Taxonomy" id="270547"/>
    <lineage>
        <taxon>Eukaryota</taxon>
        <taxon>Metazoa</taxon>
        <taxon>Chordata</taxon>
        <taxon>Craniata</taxon>
        <taxon>Vertebrata</taxon>
        <taxon>Euteleostomi</taxon>
        <taxon>Actinopterygii</taxon>
        <taxon>Neopterygii</taxon>
        <taxon>Teleostei</taxon>
        <taxon>Neoteleostei</taxon>
        <taxon>Acanthomorphata</taxon>
        <taxon>Carangaria</taxon>
        <taxon>Carangaria incertae sedis</taxon>
        <taxon>Centropomidae</taxon>
        <taxon>Lates</taxon>
    </lineage>
</organism>
<evidence type="ECO:0000256" key="3">
    <source>
        <dbReference type="ARBA" id="ARBA00022737"/>
    </source>
</evidence>
<evidence type="ECO:0000256" key="4">
    <source>
        <dbReference type="ARBA" id="ARBA00022771"/>
    </source>
</evidence>
<feature type="domain" description="C2H2-type" evidence="10">
    <location>
        <begin position="744"/>
        <end position="771"/>
    </location>
</feature>
<dbReference type="InterPro" id="IPR013087">
    <property type="entry name" value="Znf_C2H2_type"/>
</dbReference>
<dbReference type="PANTHER" id="PTHR24394">
    <property type="entry name" value="ZINC FINGER PROTEIN"/>
    <property type="match status" value="1"/>
</dbReference>
<protein>
    <submittedName>
        <fullName evidence="11">Zinc finger and BTB domain-containing protein 1 isoform X1</fullName>
    </submittedName>
</protein>
<dbReference type="GO" id="GO:0005634">
    <property type="term" value="C:nucleus"/>
    <property type="evidence" value="ECO:0007669"/>
    <property type="project" value="UniProtKB-SubCell"/>
</dbReference>
<feature type="region of interest" description="Disordered" evidence="8">
    <location>
        <begin position="347"/>
        <end position="394"/>
    </location>
</feature>
<feature type="region of interest" description="Disordered" evidence="8">
    <location>
        <begin position="26"/>
        <end position="75"/>
    </location>
</feature>
<feature type="region of interest" description="Disordered" evidence="8">
    <location>
        <begin position="206"/>
        <end position="228"/>
    </location>
</feature>
<feature type="region of interest" description="Disordered" evidence="8">
    <location>
        <begin position="450"/>
        <end position="490"/>
    </location>
</feature>
<sequence>MCRLFQDRSRFVAAEVISRKAASRLARGRVKEAGHEEKKKRALLRLLSPPEHNKPPDRSLRGPGNTHTPAADCSSSSAGLRFTRAMARPSHSDHVLQQLNNQREWGFLCDCLIAIGDIYFRAHKAVLAACSSYFRMMFIRDQQGAGRLDLSNMQISAECFDLILQLMYLGRIVVGSYEFDELKASMAYLQMYYIPDSLEDLRDIRSSNLTPSSSASSSSSSSSSTGPAGGKMMFGVRMYEQQRPAAPEGERLPKPASSSAGRPAVPATVTRPVVAEEVVNAPLIVAPPAVDGAGEQPCDLRKRSGGRSSTLKDRPRFGRTYTCDDCGFVFSCEKLLIEHILTCTNRKAYHPPRGNAEGDNDSSKAESSASESTEEHRVHCKGEDDWPEAKADSDLTIRSVAAGTDAEPGSTRSISIKTEPEESVFPEIEVVRVGEHTTRDCSTRFSDATRKELLREKTGSDREPEPGVSGLENSSEPFEVHMSSSDDSGIPAKLRKVKDEKQDADCAPCELCGALLTEEDKSAHYLSNHMGHICACGRCGQVLIKGRQLQEHAERCGESHGGESDSHGEDEASLLEEPQGMEEGLLEAADLACPHCGLLFQNESLALEHTLSCHDQELFRPVLLEEGAEPDHRRKHFCSICGKGFYQRCHLREHYTVHTKEKQFTCQTCGKQFLRERQLRLHTDMHKGMARYVCPVCDQGTFLKHDHVRHMISHLSAGETICQVCFQIFPGGEQLEKHMDVHLYICGVCGEKFRLRKDMRSHYNSKHTKRL</sequence>
<dbReference type="SMART" id="SM00225">
    <property type="entry name" value="BTB"/>
    <property type="match status" value="1"/>
</dbReference>